<evidence type="ECO:0000313" key="2">
    <source>
        <dbReference type="EMBL" id="EGU78305.1"/>
    </source>
</evidence>
<dbReference type="PANTHER" id="PTHR38788">
    <property type="entry name" value="CLR5 DOMAIN-CONTAINING PROTEIN"/>
    <property type="match status" value="1"/>
</dbReference>
<dbReference type="PaxDb" id="5507-FOXG_05934P0"/>
<dbReference type="EMBL" id="AFQF01002825">
    <property type="protein sequence ID" value="EGU78305.1"/>
    <property type="molecule type" value="Genomic_DNA"/>
</dbReference>
<comment type="caution">
    <text evidence="2">The sequence shown here is derived from an EMBL/GenBank/DDBJ whole genome shotgun (WGS) entry which is preliminary data.</text>
</comment>
<sequence>MPESNVSLVGNNYFLCGPYGRNLSGASDREFAKAFQHPPGVHHAFVAIGEDDCYFTKYYNERTERFTWSWSLSSYGGLDRALDSLDGDTPEFVSLGSDGYYFMRTRSGRIFWNLPDAADEFVENADPDNNGVKYVWLGTEGSYVAQKESGHSQWNLRGNYGSLEQSIRTMPRIRTLGLNLENDRSYFVVFDDGSVMCNPVECRDLLYSFLPLHVVMEAPRTTGGRLGVPSAKDWDHYREVITELYIKRNMSLSRLMSHMRLEYGFRATEKMYKLRFTEWNLKKNMTRGRSAACILDPEVNLTNLDKLKEYYRRQPENKRRELLETLLQPLIGETPINSTAPPVSLTPPADLLTQEYRFHLLNTYVRGSSEVNRWPRDAKSGFKNEDNVPAWCSSVMSASLALREEKEGEATRFLQHFIKQSHQQLLRQDPLIFTFVYTSVLFFATSRPGVARWLLNSLNDVSESLPWAGSSHPLRLLLQVMLQLGPTGIVTHAKSTILAYINMIYEALGKVYPIIQDMMSDTIWRLLRYKLMSPEEVATLGRGLVLAAELQNQHRCKDHINLKMQLADAYLESGKYIEARRTAEEIKDVEYKSERMMPSLYMLLSRIDEAERGAEGAIESALRSVVMSMEVFGKWSDWTVNSLDFYYKVLKRAGRVDEAMRVVQDRDLAIEKLCDKLEDSGITVSD</sequence>
<dbReference type="STRING" id="660025.F9FXN4"/>
<dbReference type="Pfam" id="PF14420">
    <property type="entry name" value="Clr5"/>
    <property type="match status" value="1"/>
</dbReference>
<dbReference type="PANTHER" id="PTHR38788:SF3">
    <property type="entry name" value="CLR5 DOMAIN-CONTAINING PROTEIN"/>
    <property type="match status" value="1"/>
</dbReference>
<organism evidence="2">
    <name type="scientific">Fusarium oxysporum (strain Fo5176)</name>
    <name type="common">Fusarium vascular wilt</name>
    <dbReference type="NCBI Taxonomy" id="660025"/>
    <lineage>
        <taxon>Eukaryota</taxon>
        <taxon>Fungi</taxon>
        <taxon>Dikarya</taxon>
        <taxon>Ascomycota</taxon>
        <taxon>Pezizomycotina</taxon>
        <taxon>Sordariomycetes</taxon>
        <taxon>Hypocreomycetidae</taxon>
        <taxon>Hypocreales</taxon>
        <taxon>Nectriaceae</taxon>
        <taxon>Fusarium</taxon>
        <taxon>Fusarium oxysporum species complex</taxon>
    </lineage>
</organism>
<feature type="domain" description="Clr5" evidence="1">
    <location>
        <begin position="230"/>
        <end position="283"/>
    </location>
</feature>
<protein>
    <recommendedName>
        <fullName evidence="1">Clr5 domain-containing protein</fullName>
    </recommendedName>
</protein>
<accession>F9FXN4</accession>
<reference evidence="2" key="1">
    <citation type="journal article" date="2012" name="Mol. Plant Microbe Interact.">
        <title>A highly conserved effector in Fusarium oxysporum is required for full virulence on Arabidopsis.</title>
        <authorList>
            <person name="Thatcher L.F."/>
            <person name="Gardiner D.M."/>
            <person name="Kazan K."/>
            <person name="Manners J."/>
        </authorList>
    </citation>
    <scope>NUCLEOTIDE SEQUENCE [LARGE SCALE GENOMIC DNA]</scope>
    <source>
        <strain evidence="2">Fo5176</strain>
    </source>
</reference>
<dbReference type="AlphaFoldDB" id="F9FXN4"/>
<dbReference type="OrthoDB" id="5308957at2759"/>
<name>F9FXN4_FUSOF</name>
<proteinExistence type="predicted"/>
<dbReference type="InterPro" id="IPR025676">
    <property type="entry name" value="Clr5_dom"/>
</dbReference>
<gene>
    <name evidence="2" type="ORF">FOXB_11166</name>
</gene>
<evidence type="ECO:0000259" key="1">
    <source>
        <dbReference type="Pfam" id="PF14420"/>
    </source>
</evidence>